<keyword evidence="4" id="KW-1185">Reference proteome</keyword>
<keyword evidence="2" id="KW-0472">Membrane</keyword>
<keyword evidence="2" id="KW-1133">Transmembrane helix</keyword>
<feature type="compositionally biased region" description="Polar residues" evidence="1">
    <location>
        <begin position="1"/>
        <end position="11"/>
    </location>
</feature>
<feature type="transmembrane region" description="Helical" evidence="2">
    <location>
        <begin position="275"/>
        <end position="292"/>
    </location>
</feature>
<gene>
    <name evidence="3" type="ORF">UA74_00315</name>
</gene>
<name>A0AAC9L6Q4_9PSEU</name>
<reference evidence="4" key="1">
    <citation type="submission" date="2016-06" db="EMBL/GenBank/DDBJ databases">
        <title>Complete genome sequence of Actinoalloteichus fjordicus DSM 46855 (=ADI127-17), type strain of the new species Actinoalloteichus fjordicus.</title>
        <authorList>
            <person name="Ruckert C."/>
            <person name="Nouioui I."/>
            <person name="Willmese J."/>
            <person name="van Wezel G."/>
            <person name="Klenk H.-P."/>
            <person name="Kalinowski J."/>
            <person name="Zotchev S.B."/>
        </authorList>
    </citation>
    <scope>NUCLEOTIDE SEQUENCE [LARGE SCALE GENOMIC DNA]</scope>
    <source>
        <strain evidence="4">ADI127-7</strain>
    </source>
</reference>
<dbReference type="Proteomes" id="UP000185511">
    <property type="component" value="Chromosome"/>
</dbReference>
<feature type="transmembrane region" description="Helical" evidence="2">
    <location>
        <begin position="71"/>
        <end position="94"/>
    </location>
</feature>
<dbReference type="RefSeq" id="WP_075737857.1">
    <property type="nucleotide sequence ID" value="NZ_CP016076.1"/>
</dbReference>
<feature type="transmembrane region" description="Helical" evidence="2">
    <location>
        <begin position="106"/>
        <end position="129"/>
    </location>
</feature>
<feature type="transmembrane region" description="Helical" evidence="2">
    <location>
        <begin position="149"/>
        <end position="182"/>
    </location>
</feature>
<organism evidence="3 4">
    <name type="scientific">Actinoalloteichus fjordicus</name>
    <dbReference type="NCBI Taxonomy" id="1612552"/>
    <lineage>
        <taxon>Bacteria</taxon>
        <taxon>Bacillati</taxon>
        <taxon>Actinomycetota</taxon>
        <taxon>Actinomycetes</taxon>
        <taxon>Pseudonocardiales</taxon>
        <taxon>Pseudonocardiaceae</taxon>
        <taxon>Actinoalloteichus</taxon>
    </lineage>
</organism>
<sequence>MTAAETQSKTGPVSERTERTATTARDASGLSVLGTVAVVLVLYSYLVALWPNRQGEAFDLVVVLRRWVNEPLGIGSDFGFVGIALLLLIAGYLGGRSLDLESLGRLAARMLVTFYALAALAAGIAFLVVLAGGEVYTAPAGADPDGGSLLAAALLIAPVTASVEAVPFVAVLTSVLVFLIVAVLCRPLARLHPAWAILGQILLCAVPVFIGVGTPEGPLRSLGLLAFLLPVLIIGQIAWSVRYSTVPLWLGVLLGMTTFQVMAWAEHSYRELLHWWYPLSAVFAVLLFLLLLTHPPRFGEHGVFRWFFDRRHALLLFTPTIGWASQSALATLPAVVAVAIGVGATLAAADGYHRFIETSLRRLLDRGRLSGGS</sequence>
<feature type="transmembrane region" description="Helical" evidence="2">
    <location>
        <begin position="246"/>
        <end position="263"/>
    </location>
</feature>
<evidence type="ECO:0000313" key="4">
    <source>
        <dbReference type="Proteomes" id="UP000185511"/>
    </source>
</evidence>
<feature type="region of interest" description="Disordered" evidence="1">
    <location>
        <begin position="1"/>
        <end position="22"/>
    </location>
</feature>
<evidence type="ECO:0000256" key="1">
    <source>
        <dbReference type="SAM" id="MobiDB-lite"/>
    </source>
</evidence>
<accession>A0AAC9L6Q4</accession>
<dbReference type="AlphaFoldDB" id="A0AAC9L6Q4"/>
<evidence type="ECO:0000313" key="3">
    <source>
        <dbReference type="EMBL" id="APU12163.1"/>
    </source>
</evidence>
<feature type="transmembrane region" description="Helical" evidence="2">
    <location>
        <begin position="219"/>
        <end position="239"/>
    </location>
</feature>
<keyword evidence="2" id="KW-0812">Transmembrane</keyword>
<feature type="transmembrane region" description="Helical" evidence="2">
    <location>
        <begin position="313"/>
        <end position="329"/>
    </location>
</feature>
<feature type="transmembrane region" description="Helical" evidence="2">
    <location>
        <begin position="335"/>
        <end position="352"/>
    </location>
</feature>
<protein>
    <submittedName>
        <fullName evidence="3">Uncharacterized protein</fullName>
    </submittedName>
</protein>
<proteinExistence type="predicted"/>
<feature type="transmembrane region" description="Helical" evidence="2">
    <location>
        <begin position="194"/>
        <end position="213"/>
    </location>
</feature>
<feature type="transmembrane region" description="Helical" evidence="2">
    <location>
        <begin position="29"/>
        <end position="51"/>
    </location>
</feature>
<evidence type="ECO:0000256" key="2">
    <source>
        <dbReference type="SAM" id="Phobius"/>
    </source>
</evidence>
<dbReference type="EMBL" id="CP016076">
    <property type="protein sequence ID" value="APU12163.1"/>
    <property type="molecule type" value="Genomic_DNA"/>
</dbReference>
<dbReference type="KEGG" id="acad:UA74_00315"/>